<dbReference type="EMBL" id="DPIY01000010">
    <property type="protein sequence ID" value="HCT57950.1"/>
    <property type="molecule type" value="Genomic_DNA"/>
</dbReference>
<keyword evidence="3" id="KW-0731">Sigma factor</keyword>
<dbReference type="InterPro" id="IPR039425">
    <property type="entry name" value="RNA_pol_sigma-70-like"/>
</dbReference>
<dbReference type="CDD" id="cd06171">
    <property type="entry name" value="Sigma70_r4"/>
    <property type="match status" value="1"/>
</dbReference>
<dbReference type="AlphaFoldDB" id="A0A3D4V9Z9"/>
<evidence type="ECO:0000256" key="3">
    <source>
        <dbReference type="ARBA" id="ARBA00023082"/>
    </source>
</evidence>
<dbReference type="Pfam" id="PF07638">
    <property type="entry name" value="Sigma70_ECF"/>
    <property type="match status" value="1"/>
</dbReference>
<sequence length="190" mass="20928">MTTAGTPDDLLAVLQSGRRDALDALVPLVYDELRVIAHRHLAARGSNGTLATTALVNEAYIKLVDQSRAGWRDRAHFLALAAVAMRHVLTDRARARVALKRGGVRQRVSLDEQAVADDAEPEQLLEIDDALHHLATIDARLARVVELRFFGGLSEEEIAEALDVTVRTVRRDWVKARMLLRQSLGVADGL</sequence>
<protein>
    <submittedName>
        <fullName evidence="6">RNA polymerase subunit sigma-70</fullName>
    </submittedName>
</protein>
<dbReference type="InterPro" id="IPR014284">
    <property type="entry name" value="RNA_pol_sigma-70_dom"/>
</dbReference>
<dbReference type="InterPro" id="IPR036388">
    <property type="entry name" value="WH-like_DNA-bd_sf"/>
</dbReference>
<dbReference type="Gene3D" id="1.10.10.10">
    <property type="entry name" value="Winged helix-like DNA-binding domain superfamily/Winged helix DNA-binding domain"/>
    <property type="match status" value="1"/>
</dbReference>
<comment type="similarity">
    <text evidence="1">Belongs to the sigma-70 factor family. ECF subfamily.</text>
</comment>
<evidence type="ECO:0000259" key="5">
    <source>
        <dbReference type="Pfam" id="PF07638"/>
    </source>
</evidence>
<dbReference type="InterPro" id="IPR011517">
    <property type="entry name" value="RNA_pol_sigma70_ECF-like"/>
</dbReference>
<dbReference type="GO" id="GO:0006352">
    <property type="term" value="P:DNA-templated transcription initiation"/>
    <property type="evidence" value="ECO:0007669"/>
    <property type="project" value="InterPro"/>
</dbReference>
<reference evidence="6 7" key="1">
    <citation type="journal article" date="2018" name="Nat. Biotechnol.">
        <title>A standardized bacterial taxonomy based on genome phylogeny substantially revises the tree of life.</title>
        <authorList>
            <person name="Parks D.H."/>
            <person name="Chuvochina M."/>
            <person name="Waite D.W."/>
            <person name="Rinke C."/>
            <person name="Skarshewski A."/>
            <person name="Chaumeil P.A."/>
            <person name="Hugenholtz P."/>
        </authorList>
    </citation>
    <scope>NUCLEOTIDE SEQUENCE [LARGE SCALE GENOMIC DNA]</scope>
    <source>
        <strain evidence="6">UBA8844</strain>
    </source>
</reference>
<dbReference type="SUPFAM" id="SSF88659">
    <property type="entry name" value="Sigma3 and sigma4 domains of RNA polymerase sigma factors"/>
    <property type="match status" value="1"/>
</dbReference>
<dbReference type="OMA" id="ECERIDM"/>
<gene>
    <name evidence="6" type="ORF">DGD08_12170</name>
</gene>
<evidence type="ECO:0000256" key="2">
    <source>
        <dbReference type="ARBA" id="ARBA00023015"/>
    </source>
</evidence>
<evidence type="ECO:0000256" key="1">
    <source>
        <dbReference type="ARBA" id="ARBA00010641"/>
    </source>
</evidence>
<keyword evidence="2" id="KW-0805">Transcription regulation</keyword>
<dbReference type="GO" id="GO:0016987">
    <property type="term" value="F:sigma factor activity"/>
    <property type="evidence" value="ECO:0007669"/>
    <property type="project" value="UniProtKB-KW"/>
</dbReference>
<evidence type="ECO:0000313" key="7">
    <source>
        <dbReference type="Proteomes" id="UP000264071"/>
    </source>
</evidence>
<evidence type="ECO:0000256" key="4">
    <source>
        <dbReference type="ARBA" id="ARBA00023163"/>
    </source>
</evidence>
<organism evidence="6 7">
    <name type="scientific">Gemmatimonas aurantiaca</name>
    <dbReference type="NCBI Taxonomy" id="173480"/>
    <lineage>
        <taxon>Bacteria</taxon>
        <taxon>Pseudomonadati</taxon>
        <taxon>Gemmatimonadota</taxon>
        <taxon>Gemmatimonadia</taxon>
        <taxon>Gemmatimonadales</taxon>
        <taxon>Gemmatimonadaceae</taxon>
        <taxon>Gemmatimonas</taxon>
    </lineage>
</organism>
<dbReference type="PANTHER" id="PTHR43133">
    <property type="entry name" value="RNA POLYMERASE ECF-TYPE SIGMA FACTO"/>
    <property type="match status" value="1"/>
</dbReference>
<dbReference type="PANTHER" id="PTHR43133:SF39">
    <property type="entry name" value="SIMILAR TO RNA POLYMERASE SIGMA-E FACTOR"/>
    <property type="match status" value="1"/>
</dbReference>
<evidence type="ECO:0000313" key="6">
    <source>
        <dbReference type="EMBL" id="HCT57950.1"/>
    </source>
</evidence>
<dbReference type="InterPro" id="IPR013324">
    <property type="entry name" value="RNA_pol_sigma_r3/r4-like"/>
</dbReference>
<dbReference type="Proteomes" id="UP000264071">
    <property type="component" value="Unassembled WGS sequence"/>
</dbReference>
<comment type="caution">
    <text evidence="6">The sequence shown here is derived from an EMBL/GenBank/DDBJ whole genome shotgun (WGS) entry which is preliminary data.</text>
</comment>
<dbReference type="InterPro" id="IPR053812">
    <property type="entry name" value="HTH_Sigma70_ECF-like"/>
</dbReference>
<feature type="domain" description="RNA polymerase sigma-70 ECF-like HTH" evidence="5">
    <location>
        <begin position="9"/>
        <end position="184"/>
    </location>
</feature>
<dbReference type="NCBIfam" id="TIGR02999">
    <property type="entry name" value="Sig-70_X6"/>
    <property type="match status" value="1"/>
</dbReference>
<keyword evidence="4" id="KW-0804">Transcription</keyword>
<dbReference type="InterPro" id="IPR013325">
    <property type="entry name" value="RNA_pol_sigma_r2"/>
</dbReference>
<dbReference type="SUPFAM" id="SSF88946">
    <property type="entry name" value="Sigma2 domain of RNA polymerase sigma factors"/>
    <property type="match status" value="1"/>
</dbReference>
<accession>A0A3D4V9Z9</accession>
<dbReference type="NCBIfam" id="TIGR02937">
    <property type="entry name" value="sigma70-ECF"/>
    <property type="match status" value="1"/>
</dbReference>
<proteinExistence type="inferred from homology"/>
<name>A0A3D4V9Z9_9BACT</name>